<keyword evidence="3 7" id="KW-1003">Cell membrane</keyword>
<keyword evidence="9" id="KW-0464">Manganese</keyword>
<proteinExistence type="inferred from homology"/>
<dbReference type="GO" id="GO:0005886">
    <property type="term" value="C:plasma membrane"/>
    <property type="evidence" value="ECO:0007669"/>
    <property type="project" value="UniProtKB-SubCell"/>
</dbReference>
<feature type="transmembrane region" description="Helical" evidence="11">
    <location>
        <begin position="70"/>
        <end position="90"/>
    </location>
</feature>
<dbReference type="CDD" id="cd16015">
    <property type="entry name" value="LTA_synthase"/>
    <property type="match status" value="1"/>
</dbReference>
<dbReference type="EMBL" id="CP019640">
    <property type="protein sequence ID" value="AQQ53131.1"/>
    <property type="molecule type" value="Genomic_DNA"/>
</dbReference>
<feature type="transmembrane region" description="Helical" evidence="11">
    <location>
        <begin position="12"/>
        <end position="37"/>
    </location>
</feature>
<gene>
    <name evidence="13" type="ORF">B0X71_08505</name>
</gene>
<evidence type="ECO:0000256" key="5">
    <source>
        <dbReference type="ARBA" id="ARBA00022989"/>
    </source>
</evidence>
<dbReference type="Gene3D" id="3.40.720.10">
    <property type="entry name" value="Alkaline Phosphatase, subunit A"/>
    <property type="match status" value="1"/>
</dbReference>
<dbReference type="RefSeq" id="WP_077589016.1">
    <property type="nucleotide sequence ID" value="NZ_CP019640.1"/>
</dbReference>
<feature type="binding site" evidence="10">
    <location>
        <position position="469"/>
    </location>
    <ligand>
        <name>Mn(2+)</name>
        <dbReference type="ChEBI" id="CHEBI:29035"/>
    </ligand>
</feature>
<evidence type="ECO:0000259" key="12">
    <source>
        <dbReference type="Pfam" id="PF00884"/>
    </source>
</evidence>
<evidence type="ECO:0000256" key="10">
    <source>
        <dbReference type="PIRSR" id="PIRSR005091-3"/>
    </source>
</evidence>
<comment type="similarity">
    <text evidence="2 7">Belongs to the LTA synthase family.</text>
</comment>
<evidence type="ECO:0000256" key="2">
    <source>
        <dbReference type="ARBA" id="ARBA00009983"/>
    </source>
</evidence>
<dbReference type="SUPFAM" id="SSF53649">
    <property type="entry name" value="Alkaline phosphatase-like"/>
    <property type="match status" value="1"/>
</dbReference>
<feature type="binding site" evidence="10">
    <location>
        <position position="468"/>
    </location>
    <ligand>
        <name>Mn(2+)</name>
        <dbReference type="ChEBI" id="CHEBI:29035"/>
    </ligand>
</feature>
<comment type="subcellular location">
    <subcellularLocation>
        <location evidence="1">Cell membrane</location>
        <topology evidence="1">Multi-pass membrane protein</topology>
    </subcellularLocation>
</comment>
<dbReference type="AlphaFoldDB" id="A0A1Q2KY51"/>
<evidence type="ECO:0000256" key="6">
    <source>
        <dbReference type="ARBA" id="ARBA00023136"/>
    </source>
</evidence>
<feature type="transmembrane region" description="Helical" evidence="11">
    <location>
        <begin position="43"/>
        <end position="63"/>
    </location>
</feature>
<dbReference type="InterPro" id="IPR000917">
    <property type="entry name" value="Sulfatase_N"/>
</dbReference>
<evidence type="ECO:0000256" key="8">
    <source>
        <dbReference type="PIRSR" id="PIRSR005091-1"/>
    </source>
</evidence>
<dbReference type="Pfam" id="PF00884">
    <property type="entry name" value="Sulfatase"/>
    <property type="match status" value="1"/>
</dbReference>
<keyword evidence="9" id="KW-0479">Metal-binding</keyword>
<feature type="binding site" evidence="10">
    <location>
        <position position="251"/>
    </location>
    <ligand>
        <name>Mn(2+)</name>
        <dbReference type="ChEBI" id="CHEBI:29035"/>
    </ligand>
</feature>
<keyword evidence="6 7" id="KW-0472">Membrane</keyword>
<dbReference type="InterPro" id="IPR050448">
    <property type="entry name" value="OpgB/LTA_synthase_biosynth"/>
</dbReference>
<dbReference type="GO" id="GO:0046872">
    <property type="term" value="F:metal ion binding"/>
    <property type="evidence" value="ECO:0007669"/>
    <property type="project" value="UniProtKB-KW"/>
</dbReference>
<evidence type="ECO:0000256" key="1">
    <source>
        <dbReference type="ARBA" id="ARBA00004651"/>
    </source>
</evidence>
<accession>A0A1Q2KY51</accession>
<reference evidence="13 14" key="1">
    <citation type="submission" date="2017-02" db="EMBL/GenBank/DDBJ databases">
        <title>The complete genomic sequence of a novel cold adapted crude oil-degrading bacterium Planococcus qaidamina Y42.</title>
        <authorList>
            <person name="Yang R."/>
        </authorList>
    </citation>
    <scope>NUCLEOTIDE SEQUENCE [LARGE SCALE GENOMIC DNA]</scope>
    <source>
        <strain evidence="13 14">Y42</strain>
    </source>
</reference>
<dbReference type="PANTHER" id="PTHR47371:SF1">
    <property type="entry name" value="LIPOTEICHOIC ACID SYNTHASE-LIKE YQGS"/>
    <property type="match status" value="1"/>
</dbReference>
<name>A0A1Q2KY51_9BACL</name>
<dbReference type="PANTHER" id="PTHR47371">
    <property type="entry name" value="LIPOTEICHOIC ACID SYNTHASE"/>
    <property type="match status" value="1"/>
</dbReference>
<keyword evidence="5 11" id="KW-1133">Transmembrane helix</keyword>
<evidence type="ECO:0000256" key="4">
    <source>
        <dbReference type="ARBA" id="ARBA00022692"/>
    </source>
</evidence>
<organism evidence="13 14">
    <name type="scientific">Planococcus lenghuensis</name>
    <dbReference type="NCBI Taxonomy" id="2213202"/>
    <lineage>
        <taxon>Bacteria</taxon>
        <taxon>Bacillati</taxon>
        <taxon>Bacillota</taxon>
        <taxon>Bacilli</taxon>
        <taxon>Bacillales</taxon>
        <taxon>Caryophanaceae</taxon>
        <taxon>Planococcus</taxon>
    </lineage>
</organism>
<keyword evidence="4 11" id="KW-0812">Transmembrane</keyword>
<dbReference type="KEGG" id="pmar:B0X71_08505"/>
<dbReference type="GO" id="GO:0016740">
    <property type="term" value="F:transferase activity"/>
    <property type="evidence" value="ECO:0007669"/>
    <property type="project" value="UniProtKB-KW"/>
</dbReference>
<keyword evidence="13" id="KW-0808">Transferase</keyword>
<dbReference type="Proteomes" id="UP000188184">
    <property type="component" value="Chromosome"/>
</dbReference>
<dbReference type="Gene3D" id="3.30.1120.170">
    <property type="match status" value="1"/>
</dbReference>
<evidence type="ECO:0000256" key="9">
    <source>
        <dbReference type="PIRSR" id="PIRSR005091-2"/>
    </source>
</evidence>
<keyword evidence="14" id="KW-1185">Reference proteome</keyword>
<feature type="transmembrane region" description="Helical" evidence="11">
    <location>
        <begin position="153"/>
        <end position="172"/>
    </location>
</feature>
<feature type="domain" description="Sulfatase N-terminal" evidence="12">
    <location>
        <begin position="243"/>
        <end position="532"/>
    </location>
</feature>
<dbReference type="InterPro" id="IPR017850">
    <property type="entry name" value="Alkaline_phosphatase_core_sf"/>
</dbReference>
<evidence type="ECO:0000256" key="3">
    <source>
        <dbReference type="ARBA" id="ARBA00022475"/>
    </source>
</evidence>
<evidence type="ECO:0000313" key="13">
    <source>
        <dbReference type="EMBL" id="AQQ53131.1"/>
    </source>
</evidence>
<evidence type="ECO:0000256" key="11">
    <source>
        <dbReference type="SAM" id="Phobius"/>
    </source>
</evidence>
<protein>
    <submittedName>
        <fullName evidence="13">Phosphoglycerol transferase</fullName>
    </submittedName>
</protein>
<dbReference type="InterPro" id="IPR012160">
    <property type="entry name" value="LtaS-like"/>
</dbReference>
<feature type="binding site" evidence="9">
    <location>
        <position position="409"/>
    </location>
    <ligand>
        <name>substrate</name>
    </ligand>
</feature>
<dbReference type="OrthoDB" id="5901192at2"/>
<dbReference type="PIRSF" id="PIRSF005091">
    <property type="entry name" value="Mmb_sulf_HI1246"/>
    <property type="match status" value="1"/>
</dbReference>
<feature type="binding site" evidence="10">
    <location>
        <position position="293"/>
    </location>
    <ligand>
        <name>Mn(2+)</name>
        <dbReference type="ChEBI" id="CHEBI:29035"/>
    </ligand>
</feature>
<feature type="active site" evidence="8">
    <location>
        <position position="293"/>
    </location>
</feature>
<sequence length="614" mass="69788">MNKLLSYLSAHLFPVSVASLWLKTVLVSGFAFGLSFSSWLDPILLLISPVGPLLLAAGSSFLFSHRFRPAVLLIVMIAVTFLLYGNLLYYRFYVDFVTLPVLFQLDNVGGLSSSTVELLAPYDVLLFIDLVLVGWAIRKHPQPEWRIPKRSKIRYVSASTSVLVISLLMAFMQNPHVLKATYDREQLVKSLGLYNYQAYNILVTVNAPVSRAFTDPADIEEIEAYFSAKTPERSDLFGAAKGKNVVFVSLESTQDFVIGQKIHGEEVTPFLNELIEDSFYFSTIYNQTAQGKTSDAEFIVDTGLYPLASGSVFVRYPENTFLTLPHILDREAGYSAAVFHGNDRSFWNRDEAYKAFGYDFFFSERDYRVTEENSVNYGIKDIPFFEQSMDELADLPEPYFAKFITLTNHFPFLLSEEEQLIAPADTDIDVVNRYVTTVRYQDEALKRFFALMKERGMYEDALFVIYGDHYGISEEYEAGVHQLLGEEDTVVNHVKLQQVPLIIHLPGTDGAVIDTVGGQIDIRSTVLHLLGIPTDDFLSFSQDLFTRKNEPVIFRDGSMVTEEVISHDRLCYRADTGQQIENKQCSSHEEEIREQLELSDRLIMKDLLRFTETD</sequence>
<evidence type="ECO:0000313" key="14">
    <source>
        <dbReference type="Proteomes" id="UP000188184"/>
    </source>
</evidence>
<feature type="transmembrane region" description="Helical" evidence="11">
    <location>
        <begin position="119"/>
        <end position="137"/>
    </location>
</feature>
<evidence type="ECO:0000256" key="7">
    <source>
        <dbReference type="PIRNR" id="PIRNR005091"/>
    </source>
</evidence>